<keyword evidence="3" id="KW-1133">Transmembrane helix</keyword>
<proteinExistence type="predicted"/>
<dbReference type="CDD" id="cd13653">
    <property type="entry name" value="PBP2_phosphate_like_1"/>
    <property type="match status" value="1"/>
</dbReference>
<keyword evidence="1" id="KW-0732">Signal</keyword>
<keyword evidence="3" id="KW-0812">Transmembrane</keyword>
<dbReference type="Pfam" id="PF12849">
    <property type="entry name" value="PBP_like_2"/>
    <property type="match status" value="1"/>
</dbReference>
<sequence length="335" mass="34643">MTSGKNDLPALLLTTLITLGLLGGGLWFVGRKFLGGGNQATNPSGTQAGTQAGNPTDPSAASPPAANSNSTSASGLNTSQPNPSILAIDGSVSLVALIKQLQNAYLQVNPSIPSTYGVPDGQPNGTNAGIQNLLDGKVSMAVSSRPLKPNELTTLQAVPIARDALAVAVGANNPYKGGLTLNQLKQIFQGKITNWSEVGGPNLPIRVINRAASSGTHTFFQDVVLLGEPFAADGANFSTAQRDETTPLLQALGEAGITYSTVTQTANQQTVRNVSIDGVDPTDQNAVKSGTYPISRVTYLVVPKQTSPAVQQFVDLALSDSGKQIISRLGFAPIQ</sequence>
<feature type="transmembrane region" description="Helical" evidence="3">
    <location>
        <begin position="12"/>
        <end position="29"/>
    </location>
</feature>
<gene>
    <name evidence="5" type="ORF">KME07_17175</name>
</gene>
<protein>
    <submittedName>
        <fullName evidence="5">Phosphate ABC transporter substrate-binding protein</fullName>
    </submittedName>
</protein>
<evidence type="ECO:0000256" key="3">
    <source>
        <dbReference type="SAM" id="Phobius"/>
    </source>
</evidence>
<dbReference type="AlphaFoldDB" id="A0A951U610"/>
<dbReference type="SUPFAM" id="SSF53850">
    <property type="entry name" value="Periplasmic binding protein-like II"/>
    <property type="match status" value="1"/>
</dbReference>
<dbReference type="PANTHER" id="PTHR30570:SF1">
    <property type="entry name" value="PHOSPHATE-BINDING PROTEIN PSTS"/>
    <property type="match status" value="1"/>
</dbReference>
<feature type="compositionally biased region" description="Polar residues" evidence="2">
    <location>
        <begin position="39"/>
        <end position="53"/>
    </location>
</feature>
<evidence type="ECO:0000256" key="2">
    <source>
        <dbReference type="SAM" id="MobiDB-lite"/>
    </source>
</evidence>
<evidence type="ECO:0000256" key="1">
    <source>
        <dbReference type="ARBA" id="ARBA00022729"/>
    </source>
</evidence>
<evidence type="ECO:0000313" key="6">
    <source>
        <dbReference type="Proteomes" id="UP000707356"/>
    </source>
</evidence>
<evidence type="ECO:0000259" key="4">
    <source>
        <dbReference type="Pfam" id="PF12849"/>
    </source>
</evidence>
<reference evidence="5" key="1">
    <citation type="submission" date="2021-05" db="EMBL/GenBank/DDBJ databases">
        <authorList>
            <person name="Pietrasiak N."/>
            <person name="Ward R."/>
            <person name="Stajich J.E."/>
            <person name="Kurbessoian T."/>
        </authorList>
    </citation>
    <scope>NUCLEOTIDE SEQUENCE</scope>
    <source>
        <strain evidence="5">GSE-TBD4-15B</strain>
    </source>
</reference>
<dbReference type="EMBL" id="JAHHHV010000074">
    <property type="protein sequence ID" value="MBW4467160.1"/>
    <property type="molecule type" value="Genomic_DNA"/>
</dbReference>
<feature type="domain" description="PBP" evidence="4">
    <location>
        <begin position="78"/>
        <end position="320"/>
    </location>
</feature>
<name>A0A951U610_9CYAN</name>
<dbReference type="InterPro" id="IPR024370">
    <property type="entry name" value="PBP_domain"/>
</dbReference>
<feature type="compositionally biased region" description="Low complexity" evidence="2">
    <location>
        <begin position="54"/>
        <end position="79"/>
    </location>
</feature>
<dbReference type="Gene3D" id="3.40.190.10">
    <property type="entry name" value="Periplasmic binding protein-like II"/>
    <property type="match status" value="2"/>
</dbReference>
<evidence type="ECO:0000313" key="5">
    <source>
        <dbReference type="EMBL" id="MBW4467160.1"/>
    </source>
</evidence>
<feature type="region of interest" description="Disordered" evidence="2">
    <location>
        <begin position="39"/>
        <end position="81"/>
    </location>
</feature>
<accession>A0A951U610</accession>
<dbReference type="InterPro" id="IPR050811">
    <property type="entry name" value="Phosphate_ABC_transporter"/>
</dbReference>
<reference evidence="5" key="2">
    <citation type="journal article" date="2022" name="Microbiol. Resour. Announc.">
        <title>Metagenome Sequencing to Explore Phylogenomics of Terrestrial Cyanobacteria.</title>
        <authorList>
            <person name="Ward R.D."/>
            <person name="Stajich J.E."/>
            <person name="Johansen J.R."/>
            <person name="Huntemann M."/>
            <person name="Clum A."/>
            <person name="Foster B."/>
            <person name="Foster B."/>
            <person name="Roux S."/>
            <person name="Palaniappan K."/>
            <person name="Varghese N."/>
            <person name="Mukherjee S."/>
            <person name="Reddy T.B.K."/>
            <person name="Daum C."/>
            <person name="Copeland A."/>
            <person name="Chen I.A."/>
            <person name="Ivanova N.N."/>
            <person name="Kyrpides N.C."/>
            <person name="Shapiro N."/>
            <person name="Eloe-Fadrosh E.A."/>
            <person name="Pietrasiak N."/>
        </authorList>
    </citation>
    <scope>NUCLEOTIDE SEQUENCE</scope>
    <source>
        <strain evidence="5">GSE-TBD4-15B</strain>
    </source>
</reference>
<dbReference type="PANTHER" id="PTHR30570">
    <property type="entry name" value="PERIPLASMIC PHOSPHATE BINDING COMPONENT OF PHOSPHATE ABC TRANSPORTER"/>
    <property type="match status" value="1"/>
</dbReference>
<dbReference type="Proteomes" id="UP000707356">
    <property type="component" value="Unassembled WGS sequence"/>
</dbReference>
<keyword evidence="3" id="KW-0472">Membrane</keyword>
<comment type="caution">
    <text evidence="5">The sequence shown here is derived from an EMBL/GenBank/DDBJ whole genome shotgun (WGS) entry which is preliminary data.</text>
</comment>
<organism evidence="5 6">
    <name type="scientific">Pegethrix bostrychoides GSE-TBD4-15B</name>
    <dbReference type="NCBI Taxonomy" id="2839662"/>
    <lineage>
        <taxon>Bacteria</taxon>
        <taxon>Bacillati</taxon>
        <taxon>Cyanobacteriota</taxon>
        <taxon>Cyanophyceae</taxon>
        <taxon>Oculatellales</taxon>
        <taxon>Oculatellaceae</taxon>
        <taxon>Pegethrix</taxon>
    </lineage>
</organism>